<sequence length="99" mass="10796">MATCRRYRCIECGVEGVVAGGQSALFAGPTMTYCCLRTNELVDVLTPYLTLPGDAEKFELSLKRRKLKPWSVGEPCPKCGGEIVNAPEDDGSFMEECAD</sequence>
<dbReference type="Proteomes" id="UP000236721">
    <property type="component" value="Unassembled WGS sequence"/>
</dbReference>
<dbReference type="EMBL" id="FNVG01000005">
    <property type="protein sequence ID" value="SEF93243.1"/>
    <property type="molecule type" value="Genomic_DNA"/>
</dbReference>
<proteinExistence type="predicted"/>
<accession>A0A1H5W1G7</accession>
<dbReference type="AlphaFoldDB" id="A0A1H5W1G7"/>
<name>A0A1H5W1G7_9VIBR</name>
<protein>
    <submittedName>
        <fullName evidence="1">Uncharacterized protein</fullName>
    </submittedName>
</protein>
<keyword evidence="2" id="KW-1185">Reference proteome</keyword>
<reference evidence="2" key="1">
    <citation type="submission" date="2016-10" db="EMBL/GenBank/DDBJ databases">
        <authorList>
            <person name="Varghese N."/>
            <person name="Submissions S."/>
        </authorList>
    </citation>
    <scope>NUCLEOTIDE SEQUENCE [LARGE SCALE GENOMIC DNA]</scope>
    <source>
        <strain evidence="2">CGMCC 1.7062</strain>
    </source>
</reference>
<evidence type="ECO:0000313" key="1">
    <source>
        <dbReference type="EMBL" id="SEF93243.1"/>
    </source>
</evidence>
<organism evidence="1 2">
    <name type="scientific">Vibrio hangzhouensis</name>
    <dbReference type="NCBI Taxonomy" id="462991"/>
    <lineage>
        <taxon>Bacteria</taxon>
        <taxon>Pseudomonadati</taxon>
        <taxon>Pseudomonadota</taxon>
        <taxon>Gammaproteobacteria</taxon>
        <taxon>Vibrionales</taxon>
        <taxon>Vibrionaceae</taxon>
        <taxon>Vibrio</taxon>
    </lineage>
</organism>
<evidence type="ECO:0000313" key="2">
    <source>
        <dbReference type="Proteomes" id="UP000236721"/>
    </source>
</evidence>
<gene>
    <name evidence="1" type="ORF">SAMN04488244_10596</name>
</gene>